<evidence type="ECO:0000259" key="4">
    <source>
        <dbReference type="SMART" id="SM00650"/>
    </source>
</evidence>
<dbReference type="Pfam" id="PF08241">
    <property type="entry name" value="Methyltransf_11"/>
    <property type="match status" value="1"/>
</dbReference>
<accession>A0A8J7AR18</accession>
<dbReference type="EMBL" id="JADEXG010000041">
    <property type="protein sequence ID" value="MBE9078841.1"/>
    <property type="molecule type" value="Genomic_DNA"/>
</dbReference>
<protein>
    <submittedName>
        <fullName evidence="5">Methyltransferase domain-containing protein</fullName>
    </submittedName>
</protein>
<reference evidence="5" key="1">
    <citation type="submission" date="2020-10" db="EMBL/GenBank/DDBJ databases">
        <authorList>
            <person name="Castelo-Branco R."/>
            <person name="Eusebio N."/>
            <person name="Adriana R."/>
            <person name="Vieira A."/>
            <person name="Brugerolle De Fraissinette N."/>
            <person name="Rezende De Castro R."/>
            <person name="Schneider M.P."/>
            <person name="Vasconcelos V."/>
            <person name="Leao P.N."/>
        </authorList>
    </citation>
    <scope>NUCLEOTIDE SEQUENCE</scope>
    <source>
        <strain evidence="5">LEGE 07310</strain>
    </source>
</reference>
<dbReference type="InterPro" id="IPR020598">
    <property type="entry name" value="rRNA_Ade_methylase_Trfase_N"/>
</dbReference>
<evidence type="ECO:0000313" key="5">
    <source>
        <dbReference type="EMBL" id="MBE9078841.1"/>
    </source>
</evidence>
<dbReference type="AlphaFoldDB" id="A0A8J7AR18"/>
<dbReference type="SUPFAM" id="SSF53335">
    <property type="entry name" value="S-adenosyl-L-methionine-dependent methyltransferases"/>
    <property type="match status" value="1"/>
</dbReference>
<comment type="caution">
    <text evidence="5">The sequence shown here is derived from an EMBL/GenBank/DDBJ whole genome shotgun (WGS) entry which is preliminary data.</text>
</comment>
<keyword evidence="3" id="KW-0949">S-adenosyl-L-methionine</keyword>
<name>A0A8J7AR18_9CYAN</name>
<sequence length="232" mass="26180">MDNRAQTFWLNQLQQASNYNRWIFSQISPHLGQHVLEVGCGNGNFTELLRQGRQVVAIDLDAAYVEAARERLQGNDVKIYQLDATQLAAQSQWHGAFDSVVLLDVLEHIADDCDLLQQLRLALRPGGRLILKVPALEWLYSPMDKAIGHHRRYTPQRLKSVIQQADLSRSQVWYFNAAGIPGWWLNGSLLGRQTPPQSQVSWFDRCVPVLQALEERMPPPVGLSLFGVGVMG</sequence>
<proteinExistence type="predicted"/>
<dbReference type="SMART" id="SM00650">
    <property type="entry name" value="rADc"/>
    <property type="match status" value="1"/>
</dbReference>
<keyword evidence="1 5" id="KW-0489">Methyltransferase</keyword>
<keyword evidence="2" id="KW-0808">Transferase</keyword>
<organism evidence="5 6">
    <name type="scientific">Vasconcelosia minhoensis LEGE 07310</name>
    <dbReference type="NCBI Taxonomy" id="915328"/>
    <lineage>
        <taxon>Bacteria</taxon>
        <taxon>Bacillati</taxon>
        <taxon>Cyanobacteriota</taxon>
        <taxon>Cyanophyceae</taxon>
        <taxon>Nodosilineales</taxon>
        <taxon>Cymatolegaceae</taxon>
        <taxon>Vasconcelosia</taxon>
        <taxon>Vasconcelosia minhoensis</taxon>
    </lineage>
</organism>
<dbReference type="CDD" id="cd02440">
    <property type="entry name" value="AdoMet_MTases"/>
    <property type="match status" value="1"/>
</dbReference>
<dbReference type="Gene3D" id="3.40.50.150">
    <property type="entry name" value="Vaccinia Virus protein VP39"/>
    <property type="match status" value="1"/>
</dbReference>
<dbReference type="PANTHER" id="PTHR43861">
    <property type="entry name" value="TRANS-ACONITATE 2-METHYLTRANSFERASE-RELATED"/>
    <property type="match status" value="1"/>
</dbReference>
<feature type="domain" description="Ribosomal RNA adenine methylase transferase N-terminal" evidence="4">
    <location>
        <begin position="19"/>
        <end position="140"/>
    </location>
</feature>
<evidence type="ECO:0000256" key="2">
    <source>
        <dbReference type="ARBA" id="ARBA00022679"/>
    </source>
</evidence>
<keyword evidence="6" id="KW-1185">Reference proteome</keyword>
<gene>
    <name evidence="5" type="ORF">IQ241_16330</name>
</gene>
<dbReference type="InterPro" id="IPR013216">
    <property type="entry name" value="Methyltransf_11"/>
</dbReference>
<dbReference type="GO" id="GO:0000179">
    <property type="term" value="F:rRNA (adenine-N6,N6-)-dimethyltransferase activity"/>
    <property type="evidence" value="ECO:0007669"/>
    <property type="project" value="InterPro"/>
</dbReference>
<dbReference type="InterPro" id="IPR029063">
    <property type="entry name" value="SAM-dependent_MTases_sf"/>
</dbReference>
<dbReference type="RefSeq" id="WP_193909089.1">
    <property type="nucleotide sequence ID" value="NZ_JADEXG010000041.1"/>
</dbReference>
<evidence type="ECO:0000256" key="1">
    <source>
        <dbReference type="ARBA" id="ARBA00022603"/>
    </source>
</evidence>
<evidence type="ECO:0000313" key="6">
    <source>
        <dbReference type="Proteomes" id="UP000636505"/>
    </source>
</evidence>
<evidence type="ECO:0000256" key="3">
    <source>
        <dbReference type="ARBA" id="ARBA00022691"/>
    </source>
</evidence>
<dbReference type="Proteomes" id="UP000636505">
    <property type="component" value="Unassembled WGS sequence"/>
</dbReference>